<evidence type="ECO:0000313" key="2">
    <source>
        <dbReference type="Proteomes" id="UP001629156"/>
    </source>
</evidence>
<organism evidence="1 2">
    <name type="scientific">Flavobacterium rhizosphaerae</name>
    <dbReference type="NCBI Taxonomy" id="3163298"/>
    <lineage>
        <taxon>Bacteria</taxon>
        <taxon>Pseudomonadati</taxon>
        <taxon>Bacteroidota</taxon>
        <taxon>Flavobacteriia</taxon>
        <taxon>Flavobacteriales</taxon>
        <taxon>Flavobacteriaceae</taxon>
        <taxon>Flavobacterium</taxon>
    </lineage>
</organism>
<protein>
    <submittedName>
        <fullName evidence="1">Uncharacterized protein</fullName>
    </submittedName>
</protein>
<dbReference type="EMBL" id="JBELPZ010000012">
    <property type="protein sequence ID" value="MFL9845134.1"/>
    <property type="molecule type" value="Genomic_DNA"/>
</dbReference>
<name>A0ABW8YYG6_9FLAO</name>
<sequence length="73" mass="8198">MKRIFKIAEKAIRIETHGAYSANLNNDILEGVKNELLKLEGVDTEIISRINSKIENNNILIKKSASIRDGADF</sequence>
<reference evidence="1 2" key="1">
    <citation type="submission" date="2024-06" db="EMBL/GenBank/DDBJ databases">
        <authorList>
            <person name="Kaempfer P."/>
            <person name="Viver T."/>
        </authorList>
    </citation>
    <scope>NUCLEOTIDE SEQUENCE [LARGE SCALE GENOMIC DNA]</scope>
    <source>
        <strain evidence="1 2">ST-119</strain>
    </source>
</reference>
<dbReference type="RefSeq" id="WP_408085402.1">
    <property type="nucleotide sequence ID" value="NZ_JBELPZ010000012.1"/>
</dbReference>
<keyword evidence="2" id="KW-1185">Reference proteome</keyword>
<accession>A0ABW8YYG6</accession>
<gene>
    <name evidence="1" type="ORF">ABS766_11955</name>
</gene>
<dbReference type="Proteomes" id="UP001629156">
    <property type="component" value="Unassembled WGS sequence"/>
</dbReference>
<proteinExistence type="predicted"/>
<comment type="caution">
    <text evidence="1">The sequence shown here is derived from an EMBL/GenBank/DDBJ whole genome shotgun (WGS) entry which is preliminary data.</text>
</comment>
<evidence type="ECO:0000313" key="1">
    <source>
        <dbReference type="EMBL" id="MFL9845134.1"/>
    </source>
</evidence>